<evidence type="ECO:0000256" key="1">
    <source>
        <dbReference type="ARBA" id="ARBA00004496"/>
    </source>
</evidence>
<dbReference type="Pfam" id="PF07479">
    <property type="entry name" value="NAD_Gly3P_dh_C"/>
    <property type="match status" value="1"/>
</dbReference>
<sequence length="353" mass="38404">MTSCSAPRHGEDERVCVNTNPLNSEQHRGSAIAKIVGSNAAQNCKFDDTVKMWVFEETVDGRKLTEIINTDHENVKYLPGHTLPSNVLAVPDLVEASTDADILVFVIPHQFIGKVCDTMKGKIKSDALGISLIKGVDEGPDGLKLISDRADGANIANEVADEKFCETTIGCKNKNHGALLKELMQTNNFRVTVVEECDVVEISGALKNIVAVGAGFCDGLGFGDNTKAAVIRLGLMEMIAFARIFCTAGHVSSATFLESCGVADLITTCYGGRNRKVAEAFVKTGKTIEELEKEMLNGQKLQGPATAAEVFLILKRKNLIDKFPLFTAVYQICYEKHPVKEFIGCLQNHPEHM</sequence>
<dbReference type="GO" id="GO:0051287">
    <property type="term" value="F:NAD binding"/>
    <property type="evidence" value="ECO:0007669"/>
    <property type="project" value="UniProtKB-UniRule"/>
</dbReference>
<dbReference type="Pfam" id="PF01210">
    <property type="entry name" value="NAD_Gly3P_dh_N"/>
    <property type="match status" value="1"/>
</dbReference>
<evidence type="ECO:0000256" key="6">
    <source>
        <dbReference type="ARBA" id="ARBA00023027"/>
    </source>
</evidence>
<feature type="binding site" evidence="11">
    <location>
        <position position="273"/>
    </location>
    <ligand>
        <name>NAD(+)</name>
        <dbReference type="ChEBI" id="CHEBI:57540"/>
    </ligand>
</feature>
<evidence type="ECO:0000256" key="13">
    <source>
        <dbReference type="RuleBase" id="RU361243"/>
    </source>
</evidence>
<feature type="binding site" evidence="11">
    <location>
        <position position="111"/>
    </location>
    <ligand>
        <name>NAD(+)</name>
        <dbReference type="ChEBI" id="CHEBI:57540"/>
    </ligand>
</feature>
<dbReference type="InterPro" id="IPR008927">
    <property type="entry name" value="6-PGluconate_DH-like_C_sf"/>
</dbReference>
<comment type="subcellular location">
    <subcellularLocation>
        <location evidence="1">Cytoplasm</location>
    </subcellularLocation>
</comment>
<dbReference type="FunFam" id="1.10.1040.10:FF:000084">
    <property type="entry name" value="Glycerol-3-phosphate dehydrogenase [NAD(+)], cytoplasmic"/>
    <property type="match status" value="1"/>
</dbReference>
<dbReference type="NCBIfam" id="TIGR03376">
    <property type="entry name" value="glycerol3P_DH"/>
    <property type="match status" value="1"/>
</dbReference>
<comment type="subunit">
    <text evidence="3">Homodimer.</text>
</comment>
<evidence type="ECO:0000256" key="10">
    <source>
        <dbReference type="PIRSR" id="PIRSR000114-2"/>
    </source>
</evidence>
<proteinExistence type="inferred from homology"/>
<dbReference type="InterPro" id="IPR036291">
    <property type="entry name" value="NAD(P)-bd_dom_sf"/>
</dbReference>
<evidence type="ECO:0000259" key="15">
    <source>
        <dbReference type="Pfam" id="PF07479"/>
    </source>
</evidence>
<feature type="domain" description="Glycerol-3-phosphate dehydrogenase NAD-dependent C-terminal" evidence="15">
    <location>
        <begin position="200"/>
        <end position="343"/>
    </location>
</feature>
<evidence type="ECO:0000256" key="8">
    <source>
        <dbReference type="ARBA" id="ARBA00048723"/>
    </source>
</evidence>
<feature type="domain" description="Glycerol-3-phosphate dehydrogenase NAD-dependent N-terminal" evidence="14">
    <location>
        <begin position="29"/>
        <end position="175"/>
    </location>
</feature>
<dbReference type="PANTHER" id="PTHR11728">
    <property type="entry name" value="GLYCEROL-3-PHOSPHATE DEHYDROGENASE"/>
    <property type="match status" value="1"/>
</dbReference>
<feature type="binding site" evidence="11">
    <location>
        <position position="300"/>
    </location>
    <ligand>
        <name>NAD(+)</name>
        <dbReference type="ChEBI" id="CHEBI:57540"/>
    </ligand>
</feature>
<evidence type="ECO:0000313" key="17">
    <source>
        <dbReference type="Proteomes" id="UP000694558"/>
    </source>
</evidence>
<dbReference type="GO" id="GO:0042803">
    <property type="term" value="F:protein homodimerization activity"/>
    <property type="evidence" value="ECO:0007669"/>
    <property type="project" value="InterPro"/>
</dbReference>
<feature type="binding site" evidence="10">
    <location>
        <begin position="273"/>
        <end position="274"/>
    </location>
    <ligand>
        <name>substrate</name>
    </ligand>
</feature>
<dbReference type="Gene3D" id="3.40.50.720">
    <property type="entry name" value="NAD(P)-binding Rossmann-like Domain"/>
    <property type="match status" value="1"/>
</dbReference>
<dbReference type="AlphaFoldDB" id="A0A8D3E0J9"/>
<dbReference type="GeneTree" id="ENSGT00390000003114"/>
<accession>A0A8D3E0J9</accession>
<dbReference type="GO" id="GO:0005829">
    <property type="term" value="C:cytosol"/>
    <property type="evidence" value="ECO:0007669"/>
    <property type="project" value="TreeGrafter"/>
</dbReference>
<keyword evidence="6 11" id="KW-0520">NAD</keyword>
<reference evidence="16" key="2">
    <citation type="submission" date="2025-08" db="UniProtKB">
        <authorList>
            <consortium name="Ensembl"/>
        </authorList>
    </citation>
    <scope>IDENTIFICATION</scope>
</reference>
<dbReference type="Ensembl" id="ENSSMAT00000069237.1">
    <property type="protein sequence ID" value="ENSSMAP00000065308.1"/>
    <property type="gene ID" value="ENSSMAG00000000595.2"/>
</dbReference>
<feature type="binding site" evidence="10">
    <location>
        <position position="134"/>
    </location>
    <ligand>
        <name>substrate</name>
    </ligand>
</feature>
<dbReference type="FunFam" id="3.40.50.720:FF:000088">
    <property type="entry name" value="Glycerol-3-phosphate dehydrogenase [NAD(+)]"/>
    <property type="match status" value="1"/>
</dbReference>
<dbReference type="SUPFAM" id="SSF51735">
    <property type="entry name" value="NAD(P)-binding Rossmann-fold domains"/>
    <property type="match status" value="1"/>
</dbReference>
<dbReference type="InterPro" id="IPR013328">
    <property type="entry name" value="6PGD_dom2"/>
</dbReference>
<dbReference type="EC" id="1.1.1.8" evidence="13"/>
<gene>
    <name evidence="16" type="primary">LOC118316426</name>
</gene>
<dbReference type="InterPro" id="IPR006109">
    <property type="entry name" value="G3P_DH_NAD-dep_C"/>
</dbReference>
<keyword evidence="5 12" id="KW-0560">Oxidoreductase</keyword>
<evidence type="ECO:0000256" key="7">
    <source>
        <dbReference type="ARBA" id="ARBA00037527"/>
    </source>
</evidence>
<dbReference type="InterPro" id="IPR011128">
    <property type="entry name" value="G3P_DH_NAD-dep_N"/>
</dbReference>
<feature type="binding site" evidence="11">
    <location>
        <position position="302"/>
    </location>
    <ligand>
        <name>NAD(+)</name>
        <dbReference type="ChEBI" id="CHEBI:57540"/>
    </ligand>
</feature>
<evidence type="ECO:0000256" key="5">
    <source>
        <dbReference type="ARBA" id="ARBA00023002"/>
    </source>
</evidence>
<dbReference type="InterPro" id="IPR006168">
    <property type="entry name" value="G3P_DH_NAD-dep"/>
</dbReference>
<protein>
    <recommendedName>
        <fullName evidence="13">Glycerol-3-phosphate dehydrogenase [NAD(+)]</fullName>
        <ecNumber evidence="13">1.1.1.8</ecNumber>
    </recommendedName>
</protein>
<evidence type="ECO:0000256" key="9">
    <source>
        <dbReference type="PIRSR" id="PIRSR000114-1"/>
    </source>
</evidence>
<comment type="similarity">
    <text evidence="2 12">Belongs to the NAD-dependent glycerol-3-phosphate dehydrogenase family.</text>
</comment>
<evidence type="ECO:0000313" key="16">
    <source>
        <dbReference type="Ensembl" id="ENSSMAP00000065308.1"/>
    </source>
</evidence>
<comment type="catalytic activity">
    <reaction evidence="8">
        <text>sn-glycerol 3-phosphate + NAD(+) = dihydroxyacetone phosphate + NADH + H(+)</text>
        <dbReference type="Rhea" id="RHEA:11092"/>
        <dbReference type="ChEBI" id="CHEBI:15378"/>
        <dbReference type="ChEBI" id="CHEBI:57540"/>
        <dbReference type="ChEBI" id="CHEBI:57597"/>
        <dbReference type="ChEBI" id="CHEBI:57642"/>
        <dbReference type="ChEBI" id="CHEBI:57945"/>
        <dbReference type="EC" id="1.1.1.8"/>
    </reaction>
    <physiologicalReaction direction="left-to-right" evidence="8">
        <dbReference type="Rhea" id="RHEA:11093"/>
    </physiologicalReaction>
</comment>
<dbReference type="PROSITE" id="PS00957">
    <property type="entry name" value="NAD_G3PDH"/>
    <property type="match status" value="1"/>
</dbReference>
<dbReference type="PIRSF" id="PIRSF000114">
    <property type="entry name" value="Glycerol-3-P_dh"/>
    <property type="match status" value="1"/>
</dbReference>
<dbReference type="GO" id="GO:0141152">
    <property type="term" value="F:glycerol-3-phosphate dehydrogenase (NAD+) activity"/>
    <property type="evidence" value="ECO:0007669"/>
    <property type="project" value="UniProtKB-UniRule"/>
</dbReference>
<evidence type="ECO:0000256" key="3">
    <source>
        <dbReference type="ARBA" id="ARBA00011738"/>
    </source>
</evidence>
<dbReference type="GO" id="GO:0046168">
    <property type="term" value="P:glycerol-3-phosphate catabolic process"/>
    <property type="evidence" value="ECO:0007669"/>
    <property type="project" value="UniProtKB-UniRule"/>
</dbReference>
<dbReference type="Gene3D" id="1.10.1040.10">
    <property type="entry name" value="N-(1-d-carboxylethyl)-l-norvaline Dehydrogenase, domain 2"/>
    <property type="match status" value="1"/>
</dbReference>
<comment type="function">
    <text evidence="7">Has glycerol-3-phosphate dehydrogenase activity.</text>
</comment>
<dbReference type="PANTHER" id="PTHR11728:SF32">
    <property type="entry name" value="GLYCEROL-3-PHOSPHATE DEHYDROGENASE [NAD(+)], CYTOPLASMIC"/>
    <property type="match status" value="1"/>
</dbReference>
<feature type="active site" description="Proton acceptor" evidence="9">
    <location>
        <position position="207"/>
    </location>
</feature>
<name>A0A8D3E0J9_SCOMX</name>
<evidence type="ECO:0000256" key="11">
    <source>
        <dbReference type="PIRSR" id="PIRSR000114-3"/>
    </source>
</evidence>
<evidence type="ECO:0000256" key="2">
    <source>
        <dbReference type="ARBA" id="ARBA00011009"/>
    </source>
</evidence>
<feature type="binding site" evidence="11">
    <location>
        <position position="156"/>
    </location>
    <ligand>
        <name>NAD(+)</name>
        <dbReference type="ChEBI" id="CHEBI:57540"/>
    </ligand>
</feature>
<dbReference type="GO" id="GO:0005975">
    <property type="term" value="P:carbohydrate metabolic process"/>
    <property type="evidence" value="ECO:0007669"/>
    <property type="project" value="InterPro"/>
</dbReference>
<feature type="binding site" evidence="11">
    <location>
        <position position="55"/>
    </location>
    <ligand>
        <name>NAD(+)</name>
        <dbReference type="ChEBI" id="CHEBI:57540"/>
    </ligand>
</feature>
<evidence type="ECO:0000259" key="14">
    <source>
        <dbReference type="Pfam" id="PF01210"/>
    </source>
</evidence>
<dbReference type="InterPro" id="IPR017751">
    <property type="entry name" value="G3P_DH_NAD-dep_euk"/>
</dbReference>
<dbReference type="Proteomes" id="UP000694558">
    <property type="component" value="Chromosome 11"/>
</dbReference>
<evidence type="ECO:0000256" key="4">
    <source>
        <dbReference type="ARBA" id="ARBA00022490"/>
    </source>
</evidence>
<evidence type="ECO:0000256" key="12">
    <source>
        <dbReference type="RuleBase" id="RU000437"/>
    </source>
</evidence>
<reference evidence="16" key="1">
    <citation type="submission" date="2023-05" db="EMBL/GenBank/DDBJ databases">
        <title>High-quality long-read genome of Scophthalmus maximus.</title>
        <authorList>
            <person name="Lien S."/>
            <person name="Martinez P."/>
        </authorList>
    </citation>
    <scope>NUCLEOTIDE SEQUENCE [LARGE SCALE GENOMIC DNA]</scope>
</reference>
<dbReference type="PRINTS" id="PR00077">
    <property type="entry name" value="GPDHDRGNASE"/>
</dbReference>
<dbReference type="SUPFAM" id="SSF48179">
    <property type="entry name" value="6-phosphogluconate dehydrogenase C-terminal domain-like"/>
    <property type="match status" value="1"/>
</dbReference>
<organism evidence="16 17">
    <name type="scientific">Scophthalmus maximus</name>
    <name type="common">Turbot</name>
    <name type="synonym">Psetta maxima</name>
    <dbReference type="NCBI Taxonomy" id="52904"/>
    <lineage>
        <taxon>Eukaryota</taxon>
        <taxon>Metazoa</taxon>
        <taxon>Chordata</taxon>
        <taxon>Craniata</taxon>
        <taxon>Vertebrata</taxon>
        <taxon>Euteleostomi</taxon>
        <taxon>Actinopterygii</taxon>
        <taxon>Neopterygii</taxon>
        <taxon>Teleostei</taxon>
        <taxon>Neoteleostei</taxon>
        <taxon>Acanthomorphata</taxon>
        <taxon>Carangaria</taxon>
        <taxon>Pleuronectiformes</taxon>
        <taxon>Pleuronectoidei</taxon>
        <taxon>Scophthalmidae</taxon>
        <taxon>Scophthalmus</taxon>
    </lineage>
</organism>
<keyword evidence="4" id="KW-0963">Cytoplasm</keyword>